<feature type="non-terminal residue" evidence="1">
    <location>
        <position position="277"/>
    </location>
</feature>
<evidence type="ECO:0000313" key="2">
    <source>
        <dbReference type="Proteomes" id="UP001292079"/>
    </source>
</evidence>
<reference evidence="1" key="2">
    <citation type="journal article" date="2023" name="Infect Dis Poverty">
        <title>Chromosome-scale genome of the human blood fluke Schistosoma mekongi and its implications for public health.</title>
        <authorList>
            <person name="Zhou M."/>
            <person name="Xu L."/>
            <person name="Xu D."/>
            <person name="Chen W."/>
            <person name="Khan J."/>
            <person name="Hu Y."/>
            <person name="Huang H."/>
            <person name="Wei H."/>
            <person name="Zhang Y."/>
            <person name="Chusongsang P."/>
            <person name="Tanasarnprasert K."/>
            <person name="Hu X."/>
            <person name="Limpanont Y."/>
            <person name="Lv Z."/>
        </authorList>
    </citation>
    <scope>NUCLEOTIDE SEQUENCE</scope>
    <source>
        <strain evidence="1">LV_2022a</strain>
    </source>
</reference>
<keyword evidence="2" id="KW-1185">Reference proteome</keyword>
<dbReference type="EMBL" id="JALJAT010000467">
    <property type="protein sequence ID" value="KAK4467273.1"/>
    <property type="molecule type" value="Genomic_DNA"/>
</dbReference>
<dbReference type="AlphaFoldDB" id="A0AAE2D0X5"/>
<protein>
    <submittedName>
        <fullName evidence="1">Uncharacterized protein</fullName>
    </submittedName>
</protein>
<organism evidence="1 2">
    <name type="scientific">Schistosoma mekongi</name>
    <name type="common">Parasitic worm</name>
    <dbReference type="NCBI Taxonomy" id="38744"/>
    <lineage>
        <taxon>Eukaryota</taxon>
        <taxon>Metazoa</taxon>
        <taxon>Spiralia</taxon>
        <taxon>Lophotrochozoa</taxon>
        <taxon>Platyhelminthes</taxon>
        <taxon>Trematoda</taxon>
        <taxon>Digenea</taxon>
        <taxon>Strigeidida</taxon>
        <taxon>Schistosomatoidea</taxon>
        <taxon>Schistosomatidae</taxon>
        <taxon>Schistosoma</taxon>
    </lineage>
</organism>
<feature type="non-terminal residue" evidence="1">
    <location>
        <position position="1"/>
    </location>
</feature>
<reference evidence="1" key="1">
    <citation type="submission" date="2022-04" db="EMBL/GenBank/DDBJ databases">
        <authorList>
            <person name="Xu L."/>
            <person name="Lv Z."/>
        </authorList>
    </citation>
    <scope>NUCLEOTIDE SEQUENCE</scope>
    <source>
        <strain evidence="1">LV_2022a</strain>
    </source>
</reference>
<evidence type="ECO:0000313" key="1">
    <source>
        <dbReference type="EMBL" id="KAK4467273.1"/>
    </source>
</evidence>
<accession>A0AAE2D0X5</accession>
<gene>
    <name evidence="1" type="ORF">MN116_009007</name>
</gene>
<comment type="caution">
    <text evidence="1">The sequence shown here is derived from an EMBL/GenBank/DDBJ whole genome shotgun (WGS) entry which is preliminary data.</text>
</comment>
<proteinExistence type="predicted"/>
<name>A0AAE2D0X5_SCHME</name>
<sequence length="277" mass="31200">CMICLINRCYGKNIENPDVHFPEFDFHISEIQKDTRSVNDEGDESRRFSRRLYNTTGTNEVKYLERRRKLLTRRRRLSSIHASDVFLNYIILKSGFVATQYIDDNYFLSVLNQTAVTNVWHSRYLSSLCPCFHIPKIEMVDEEFEANIIGMQMGRSVVYLTNAPAVISPPKSLDSSSNICGIASNLLSNACLSCSIQNNPGIVSSSTTTDHHIIDSGSRSHNHVFNDHEDDDSQFVPALGLTESSYQSLSSGSAELDSSILPEKLFNMASMIHLLHP</sequence>
<dbReference type="Proteomes" id="UP001292079">
    <property type="component" value="Unassembled WGS sequence"/>
</dbReference>